<evidence type="ECO:0000313" key="2">
    <source>
        <dbReference type="Proteomes" id="UP001152888"/>
    </source>
</evidence>
<reference evidence="1" key="1">
    <citation type="submission" date="2022-03" db="EMBL/GenBank/DDBJ databases">
        <authorList>
            <person name="Sayadi A."/>
        </authorList>
    </citation>
    <scope>NUCLEOTIDE SEQUENCE</scope>
</reference>
<evidence type="ECO:0008006" key="3">
    <source>
        <dbReference type="Google" id="ProtNLM"/>
    </source>
</evidence>
<dbReference type="InterPro" id="IPR033557">
    <property type="entry name" value="CIMAP2"/>
</dbReference>
<sequence>MGKPDDKPFKTYAPFGIATKRFVKVGFHPSLDKSGAMKKLITKVGPGSYNPRKPTCSKHECSWKTKVESEAYSKFLGFRNAHLLKEREFYETLRGPGTNDTNEALFKQQRSSVLDNVGLGAGKRFTYLKGFDENIPPPNSYFRDLSRTSTVKKKRFSNTPIFEWDGIQDRFKSRAPRYHLAANRYKINDGKNIASIIDKICSIRGPYDLFTGPRDETTIRNDFGTSGFTPPEFWYIKPSSLNFLLNHPSKTKSGKFLHNVRFPRKPTARSMLNDLSLCYRDPEDPGPAHYEVSCVKAITALPQGMYPFDMGKRVIRPPVKWTVSPGPGRYNPKLPRCMKLKRQSWPFLSKTKRDIYKIDESSWI</sequence>
<comment type="caution">
    <text evidence="1">The sequence shown here is derived from an EMBL/GenBank/DDBJ whole genome shotgun (WGS) entry which is preliminary data.</text>
</comment>
<dbReference type="Pfam" id="PF07004">
    <property type="entry name" value="SHIPPO-rpt"/>
    <property type="match status" value="2"/>
</dbReference>
<dbReference type="EMBL" id="CAKOFQ010007581">
    <property type="protein sequence ID" value="CAH2004257.1"/>
    <property type="molecule type" value="Genomic_DNA"/>
</dbReference>
<dbReference type="Proteomes" id="UP001152888">
    <property type="component" value="Unassembled WGS sequence"/>
</dbReference>
<dbReference type="OrthoDB" id="6275292at2759"/>
<name>A0A9P0PZB1_ACAOB</name>
<evidence type="ECO:0000313" key="1">
    <source>
        <dbReference type="EMBL" id="CAH2004257.1"/>
    </source>
</evidence>
<dbReference type="PANTHER" id="PTHR34914:SF1">
    <property type="entry name" value="LYMPHOCYTE EXPANSION MOLECULE"/>
    <property type="match status" value="1"/>
</dbReference>
<dbReference type="PANTHER" id="PTHR34914">
    <property type="entry name" value="LYMPHOCYTE EXPANSION MOLECULE"/>
    <property type="match status" value="1"/>
</dbReference>
<dbReference type="InterPro" id="IPR010736">
    <property type="entry name" value="SHIPPO-rpt"/>
</dbReference>
<dbReference type="AlphaFoldDB" id="A0A9P0PZB1"/>
<gene>
    <name evidence="1" type="ORF">ACAOBT_LOCUS27892</name>
</gene>
<organism evidence="1 2">
    <name type="scientific">Acanthoscelides obtectus</name>
    <name type="common">Bean weevil</name>
    <name type="synonym">Bruchus obtectus</name>
    <dbReference type="NCBI Taxonomy" id="200917"/>
    <lineage>
        <taxon>Eukaryota</taxon>
        <taxon>Metazoa</taxon>
        <taxon>Ecdysozoa</taxon>
        <taxon>Arthropoda</taxon>
        <taxon>Hexapoda</taxon>
        <taxon>Insecta</taxon>
        <taxon>Pterygota</taxon>
        <taxon>Neoptera</taxon>
        <taxon>Endopterygota</taxon>
        <taxon>Coleoptera</taxon>
        <taxon>Polyphaga</taxon>
        <taxon>Cucujiformia</taxon>
        <taxon>Chrysomeloidea</taxon>
        <taxon>Chrysomelidae</taxon>
        <taxon>Bruchinae</taxon>
        <taxon>Bruchini</taxon>
        <taxon>Acanthoscelides</taxon>
    </lineage>
</organism>
<accession>A0A9P0PZB1</accession>
<proteinExistence type="predicted"/>
<keyword evidence="2" id="KW-1185">Reference proteome</keyword>
<protein>
    <recommendedName>
        <fullName evidence="3">Lymphocyte expansion molecule-like</fullName>
    </recommendedName>
</protein>